<evidence type="ECO:0000256" key="1">
    <source>
        <dbReference type="ARBA" id="ARBA00023002"/>
    </source>
</evidence>
<dbReference type="InterPro" id="IPR006140">
    <property type="entry name" value="D-isomer_DH_NAD-bd"/>
</dbReference>
<dbReference type="InterPro" id="IPR036291">
    <property type="entry name" value="NAD(P)-bd_dom_sf"/>
</dbReference>
<keyword evidence="1" id="KW-0560">Oxidoreductase</keyword>
<dbReference type="AlphaFoldDB" id="A0A127ZFB5"/>
<proteinExistence type="predicted"/>
<dbReference type="InterPro" id="IPR050223">
    <property type="entry name" value="D-isomer_2-hydroxyacid_DH"/>
</dbReference>
<dbReference type="PANTHER" id="PTHR10996">
    <property type="entry name" value="2-HYDROXYACID DEHYDROGENASE-RELATED"/>
    <property type="match status" value="1"/>
</dbReference>
<gene>
    <name evidence="3" type="ORF">SPSC_04485</name>
</gene>
<organism evidence="3">
    <name type="scientific">Sporisorium scitamineum</name>
    <dbReference type="NCBI Taxonomy" id="49012"/>
    <lineage>
        <taxon>Eukaryota</taxon>
        <taxon>Fungi</taxon>
        <taxon>Dikarya</taxon>
        <taxon>Basidiomycota</taxon>
        <taxon>Ustilaginomycotina</taxon>
        <taxon>Ustilaginomycetes</taxon>
        <taxon>Ustilaginales</taxon>
        <taxon>Ustilaginaceae</taxon>
        <taxon>Sporisorium</taxon>
    </lineage>
</organism>
<protein>
    <recommendedName>
        <fullName evidence="2">D-isomer specific 2-hydroxyacid dehydrogenase NAD-binding domain-containing protein</fullName>
    </recommendedName>
</protein>
<dbReference type="Gene3D" id="3.40.50.720">
    <property type="entry name" value="NAD(P)-binding Rossmann-like Domain"/>
    <property type="match status" value="2"/>
</dbReference>
<dbReference type="GO" id="GO:0016618">
    <property type="term" value="F:hydroxypyruvate reductase [NAD(P)H] activity"/>
    <property type="evidence" value="ECO:0007669"/>
    <property type="project" value="TreeGrafter"/>
</dbReference>
<dbReference type="GO" id="GO:0005829">
    <property type="term" value="C:cytosol"/>
    <property type="evidence" value="ECO:0007669"/>
    <property type="project" value="TreeGrafter"/>
</dbReference>
<dbReference type="GO" id="GO:0051287">
    <property type="term" value="F:NAD binding"/>
    <property type="evidence" value="ECO:0007669"/>
    <property type="project" value="InterPro"/>
</dbReference>
<dbReference type="PROSITE" id="PS00671">
    <property type="entry name" value="D_2_HYDROXYACID_DH_3"/>
    <property type="match status" value="1"/>
</dbReference>
<feature type="domain" description="D-isomer specific 2-hydroxyacid dehydrogenase NAD-binding" evidence="2">
    <location>
        <begin position="131"/>
        <end position="269"/>
    </location>
</feature>
<dbReference type="InterPro" id="IPR029753">
    <property type="entry name" value="D-isomer_DH_CS"/>
</dbReference>
<dbReference type="GO" id="GO:0030267">
    <property type="term" value="F:glyoxylate reductase (NADPH) activity"/>
    <property type="evidence" value="ECO:0007669"/>
    <property type="project" value="TreeGrafter"/>
</dbReference>
<evidence type="ECO:0000313" key="3">
    <source>
        <dbReference type="EMBL" id="CDU24652.1"/>
    </source>
</evidence>
<dbReference type="PANTHER" id="PTHR10996:SF277">
    <property type="entry name" value="GLYOXYLATE REDUCTASE_HYDROXYPYRUVATE REDUCTASE"/>
    <property type="match status" value="1"/>
</dbReference>
<evidence type="ECO:0000259" key="2">
    <source>
        <dbReference type="Pfam" id="PF02826"/>
    </source>
</evidence>
<dbReference type="OrthoDB" id="298012at2759"/>
<accession>A0A127ZFB5</accession>
<dbReference type="EMBL" id="LK056680">
    <property type="protein sequence ID" value="CDU24652.1"/>
    <property type="molecule type" value="Genomic_DNA"/>
</dbReference>
<name>A0A127ZFB5_9BASI</name>
<reference evidence="3" key="1">
    <citation type="submission" date="2014-06" db="EMBL/GenBank/DDBJ databases">
        <authorList>
            <person name="Ju J."/>
            <person name="Zhang J."/>
        </authorList>
    </citation>
    <scope>NUCLEOTIDE SEQUENCE</scope>
    <source>
        <strain evidence="3">SscI8</strain>
    </source>
</reference>
<sequence length="313" mass="34104">MINVAILPADPSTTCLSIRHFLATLSPALLTRLNIQPFPTSTTTALLWLPNIAQGNTAPLLRAHLVTCPALKLVQLPMTGVEDFLPLMGAFPQVVWCCAKGCYSSLVAEHTLAVTLSMLRGLHAVRGGECVTLTNKKVLILGRGSIANEICILLQPFNCNVSYVDSKSTADQLYTAVGQAEVIFVTCPLTPATHDLFNTPLFRALQPNALLVNVARGQVVNTSALIDSLSANPGQRAALDVIYYSRNEEKEQMEKLVREGRVLITNHAAIPSKLIPELLGERLRWNLQVLVDKEEGRGVEEGWKGRVDADKGY</sequence>
<dbReference type="SUPFAM" id="SSF51735">
    <property type="entry name" value="NAD(P)-binding Rossmann-fold domains"/>
    <property type="match status" value="1"/>
</dbReference>
<dbReference type="Pfam" id="PF02826">
    <property type="entry name" value="2-Hacid_dh_C"/>
    <property type="match status" value="1"/>
</dbReference>